<reference evidence="2 4" key="1">
    <citation type="journal article" date="2011" name="Nature">
        <title>The Medicago genome provides insight into the evolution of rhizobial symbioses.</title>
        <authorList>
            <person name="Young N.D."/>
            <person name="Debelle F."/>
            <person name="Oldroyd G.E."/>
            <person name="Geurts R."/>
            <person name="Cannon S.B."/>
            <person name="Udvardi M.K."/>
            <person name="Benedito V.A."/>
            <person name="Mayer K.F."/>
            <person name="Gouzy J."/>
            <person name="Schoof H."/>
            <person name="Van de Peer Y."/>
            <person name="Proost S."/>
            <person name="Cook D.R."/>
            <person name="Meyers B.C."/>
            <person name="Spannagl M."/>
            <person name="Cheung F."/>
            <person name="De Mita S."/>
            <person name="Krishnakumar V."/>
            <person name="Gundlach H."/>
            <person name="Zhou S."/>
            <person name="Mudge J."/>
            <person name="Bharti A.K."/>
            <person name="Murray J.D."/>
            <person name="Naoumkina M.A."/>
            <person name="Rosen B."/>
            <person name="Silverstein K.A."/>
            <person name="Tang H."/>
            <person name="Rombauts S."/>
            <person name="Zhao P.X."/>
            <person name="Zhou P."/>
            <person name="Barbe V."/>
            <person name="Bardou P."/>
            <person name="Bechner M."/>
            <person name="Bellec A."/>
            <person name="Berger A."/>
            <person name="Berges H."/>
            <person name="Bidwell S."/>
            <person name="Bisseling T."/>
            <person name="Choisne N."/>
            <person name="Couloux A."/>
            <person name="Denny R."/>
            <person name="Deshpande S."/>
            <person name="Dai X."/>
            <person name="Doyle J.J."/>
            <person name="Dudez A.M."/>
            <person name="Farmer A.D."/>
            <person name="Fouteau S."/>
            <person name="Franken C."/>
            <person name="Gibelin C."/>
            <person name="Gish J."/>
            <person name="Goldstein S."/>
            <person name="Gonzalez A.J."/>
            <person name="Green P.J."/>
            <person name="Hallab A."/>
            <person name="Hartog M."/>
            <person name="Hua A."/>
            <person name="Humphray S.J."/>
            <person name="Jeong D.H."/>
            <person name="Jing Y."/>
            <person name="Jocker A."/>
            <person name="Kenton S.M."/>
            <person name="Kim D.J."/>
            <person name="Klee K."/>
            <person name="Lai H."/>
            <person name="Lang C."/>
            <person name="Lin S."/>
            <person name="Macmil S.L."/>
            <person name="Magdelenat G."/>
            <person name="Matthews L."/>
            <person name="McCorrison J."/>
            <person name="Monaghan E.L."/>
            <person name="Mun J.H."/>
            <person name="Najar F.Z."/>
            <person name="Nicholson C."/>
            <person name="Noirot C."/>
            <person name="O'Bleness M."/>
            <person name="Paule C.R."/>
            <person name="Poulain J."/>
            <person name="Prion F."/>
            <person name="Qin B."/>
            <person name="Qu C."/>
            <person name="Retzel E.F."/>
            <person name="Riddle C."/>
            <person name="Sallet E."/>
            <person name="Samain S."/>
            <person name="Samson N."/>
            <person name="Sanders I."/>
            <person name="Saurat O."/>
            <person name="Scarpelli C."/>
            <person name="Schiex T."/>
            <person name="Segurens B."/>
            <person name="Severin A.J."/>
            <person name="Sherrier D.J."/>
            <person name="Shi R."/>
            <person name="Sims S."/>
            <person name="Singer S.R."/>
            <person name="Sinharoy S."/>
            <person name="Sterck L."/>
            <person name="Viollet A."/>
            <person name="Wang B.B."/>
            <person name="Wang K."/>
            <person name="Wang M."/>
            <person name="Wang X."/>
            <person name="Warfsmann J."/>
            <person name="Weissenbach J."/>
            <person name="White D.D."/>
            <person name="White J.D."/>
            <person name="Wiley G.B."/>
            <person name="Wincker P."/>
            <person name="Xing Y."/>
            <person name="Yang L."/>
            <person name="Yao Z."/>
            <person name="Ying F."/>
            <person name="Zhai J."/>
            <person name="Zhou L."/>
            <person name="Zuber A."/>
            <person name="Denarie J."/>
            <person name="Dixon R.A."/>
            <person name="May G.D."/>
            <person name="Schwartz D.C."/>
            <person name="Rogers J."/>
            <person name="Quetier F."/>
            <person name="Town C.D."/>
            <person name="Roe B.A."/>
        </authorList>
    </citation>
    <scope>NUCLEOTIDE SEQUENCE [LARGE SCALE GENOMIC DNA]</scope>
    <source>
        <strain evidence="2">A17</strain>
        <strain evidence="3 4">cv. Jemalong A17</strain>
    </source>
</reference>
<evidence type="ECO:0000313" key="2">
    <source>
        <dbReference type="EMBL" id="KEH23590.1"/>
    </source>
</evidence>
<reference evidence="3" key="3">
    <citation type="submission" date="2015-04" db="UniProtKB">
        <authorList>
            <consortium name="EnsemblPlants"/>
        </authorList>
    </citation>
    <scope>IDENTIFICATION</scope>
    <source>
        <strain evidence="3">cv. Jemalong A17</strain>
    </source>
</reference>
<protein>
    <submittedName>
        <fullName evidence="2 3">Uncharacterized protein</fullName>
    </submittedName>
</protein>
<dbReference type="AlphaFoldDB" id="A0A072UCK8"/>
<sequence>MRDQNWGFGVKGGLNPSPERTSKRSFLVATGTRSLKRTCGRLSELIRNLHWEHSHIVGFKRQKREYKGFSHNYLKHVEFHGCVGSINVIELASDLLMTATSLKKMIFSSRDKAYIGAGRWTRDPNDRRRRTIFCGGGGCRWFGENVIHEMLIDEVNEQCQLIIL</sequence>
<organism evidence="2 4">
    <name type="scientific">Medicago truncatula</name>
    <name type="common">Barrel medic</name>
    <name type="synonym">Medicago tribuloides</name>
    <dbReference type="NCBI Taxonomy" id="3880"/>
    <lineage>
        <taxon>Eukaryota</taxon>
        <taxon>Viridiplantae</taxon>
        <taxon>Streptophyta</taxon>
        <taxon>Embryophyta</taxon>
        <taxon>Tracheophyta</taxon>
        <taxon>Spermatophyta</taxon>
        <taxon>Magnoliopsida</taxon>
        <taxon>eudicotyledons</taxon>
        <taxon>Gunneridae</taxon>
        <taxon>Pentapetalae</taxon>
        <taxon>rosids</taxon>
        <taxon>fabids</taxon>
        <taxon>Fabales</taxon>
        <taxon>Fabaceae</taxon>
        <taxon>Papilionoideae</taxon>
        <taxon>50 kb inversion clade</taxon>
        <taxon>NPAAA clade</taxon>
        <taxon>Hologalegina</taxon>
        <taxon>IRL clade</taxon>
        <taxon>Trifolieae</taxon>
        <taxon>Medicago</taxon>
    </lineage>
</organism>
<accession>A0A072UCK8</accession>
<dbReference type="HOGENOM" id="CLU_137593_0_0_1"/>
<proteinExistence type="predicted"/>
<keyword evidence="4" id="KW-1185">Reference proteome</keyword>
<reference evidence="2 4" key="2">
    <citation type="journal article" date="2014" name="BMC Genomics">
        <title>An improved genome release (version Mt4.0) for the model legume Medicago truncatula.</title>
        <authorList>
            <person name="Tang H."/>
            <person name="Krishnakumar V."/>
            <person name="Bidwell S."/>
            <person name="Rosen B."/>
            <person name="Chan A."/>
            <person name="Zhou S."/>
            <person name="Gentzbittel L."/>
            <person name="Childs K.L."/>
            <person name="Yandell M."/>
            <person name="Gundlach H."/>
            <person name="Mayer K.F."/>
            <person name="Schwartz D.C."/>
            <person name="Town C.D."/>
        </authorList>
    </citation>
    <scope>GENOME REANNOTATION</scope>
    <source>
        <strain evidence="2">A17</strain>
        <strain evidence="3 4">cv. Jemalong A17</strain>
    </source>
</reference>
<evidence type="ECO:0000256" key="1">
    <source>
        <dbReference type="SAM" id="MobiDB-lite"/>
    </source>
</evidence>
<feature type="region of interest" description="Disordered" evidence="1">
    <location>
        <begin position="1"/>
        <end position="22"/>
    </location>
</feature>
<name>A0A072UCK8_MEDTR</name>
<evidence type="ECO:0000313" key="4">
    <source>
        <dbReference type="Proteomes" id="UP000002051"/>
    </source>
</evidence>
<gene>
    <name evidence="2" type="ordered locus">MTR_7g089617</name>
</gene>
<dbReference type="EnsemblPlants" id="KEH23590">
    <property type="protein sequence ID" value="KEH23590"/>
    <property type="gene ID" value="MTR_7g089617"/>
</dbReference>
<dbReference type="EMBL" id="CM001223">
    <property type="protein sequence ID" value="KEH23590.1"/>
    <property type="molecule type" value="Genomic_DNA"/>
</dbReference>
<dbReference type="Proteomes" id="UP000002051">
    <property type="component" value="Unassembled WGS sequence"/>
</dbReference>
<evidence type="ECO:0000313" key="3">
    <source>
        <dbReference type="EnsemblPlants" id="KEH23590"/>
    </source>
</evidence>